<evidence type="ECO:0000313" key="1">
    <source>
        <dbReference type="EMBL" id="MFH0248440.1"/>
    </source>
</evidence>
<name>A0ABW7HSN8_9ACTN</name>
<gene>
    <name evidence="1" type="ORF">ACG5V6_09455</name>
</gene>
<dbReference type="InterPro" id="IPR011989">
    <property type="entry name" value="ARM-like"/>
</dbReference>
<protein>
    <recommendedName>
        <fullName evidence="3">HEAT repeat domain-containing protein</fullName>
    </recommendedName>
</protein>
<organism evidence="1 2">
    <name type="scientific">Streptomyces chitinivorans</name>
    <dbReference type="NCBI Taxonomy" id="1257027"/>
    <lineage>
        <taxon>Bacteria</taxon>
        <taxon>Bacillati</taxon>
        <taxon>Actinomycetota</taxon>
        <taxon>Actinomycetes</taxon>
        <taxon>Kitasatosporales</taxon>
        <taxon>Streptomycetaceae</taxon>
        <taxon>Streptomyces</taxon>
    </lineage>
</organism>
<dbReference type="Proteomes" id="UP001607069">
    <property type="component" value="Unassembled WGS sequence"/>
</dbReference>
<proteinExistence type="predicted"/>
<dbReference type="SUPFAM" id="SSF48371">
    <property type="entry name" value="ARM repeat"/>
    <property type="match status" value="1"/>
</dbReference>
<dbReference type="RefSeq" id="WP_279949287.1">
    <property type="nucleotide sequence ID" value="NZ_BAABEN010000011.1"/>
</dbReference>
<evidence type="ECO:0008006" key="3">
    <source>
        <dbReference type="Google" id="ProtNLM"/>
    </source>
</evidence>
<keyword evidence="2" id="KW-1185">Reference proteome</keyword>
<dbReference type="Gene3D" id="1.25.10.10">
    <property type="entry name" value="Leucine-rich Repeat Variant"/>
    <property type="match status" value="1"/>
</dbReference>
<comment type="caution">
    <text evidence="1">The sequence shown here is derived from an EMBL/GenBank/DDBJ whole genome shotgun (WGS) entry which is preliminary data.</text>
</comment>
<dbReference type="InterPro" id="IPR016024">
    <property type="entry name" value="ARM-type_fold"/>
</dbReference>
<dbReference type="EMBL" id="JBIHMK010000025">
    <property type="protein sequence ID" value="MFH0248440.1"/>
    <property type="molecule type" value="Genomic_DNA"/>
</dbReference>
<accession>A0ABW7HSN8</accession>
<reference evidence="1 2" key="1">
    <citation type="submission" date="2024-10" db="EMBL/GenBank/DDBJ databases">
        <authorList>
            <person name="Cho J.-C."/>
        </authorList>
    </citation>
    <scope>NUCLEOTIDE SEQUENCE [LARGE SCALE GENOMIC DNA]</scope>
    <source>
        <strain evidence="1 2">KCTC29696</strain>
    </source>
</reference>
<sequence length="199" mass="22412">MADYFYSRKYLMSPRSDENEVAAVADKLGWGLIGEFSEDVSRLASREFVWGEGEELMLHYREDVITKSPCAFITGSDERRVDRVAHFLETQIRPASLEDLLDAAEAVQNLPEDYSLAVLRLGLGAPAYFDERFAARIQDAAWSSNVEVRKAAAWATSYVEWVQFVPMLTKMAEEDPSEEVRRVAMRILGAYKAEGGTGE</sequence>
<evidence type="ECO:0000313" key="2">
    <source>
        <dbReference type="Proteomes" id="UP001607069"/>
    </source>
</evidence>